<organism evidence="11 12">
    <name type="scientific">Prunus persica</name>
    <name type="common">Peach</name>
    <name type="synonym">Amygdalus persica</name>
    <dbReference type="NCBI Taxonomy" id="3760"/>
    <lineage>
        <taxon>Eukaryota</taxon>
        <taxon>Viridiplantae</taxon>
        <taxon>Streptophyta</taxon>
        <taxon>Embryophyta</taxon>
        <taxon>Tracheophyta</taxon>
        <taxon>Spermatophyta</taxon>
        <taxon>Magnoliopsida</taxon>
        <taxon>eudicotyledons</taxon>
        <taxon>Gunneridae</taxon>
        <taxon>Pentapetalae</taxon>
        <taxon>rosids</taxon>
        <taxon>fabids</taxon>
        <taxon>Rosales</taxon>
        <taxon>Rosaceae</taxon>
        <taxon>Amygdaloideae</taxon>
        <taxon>Amygdaleae</taxon>
        <taxon>Prunus</taxon>
    </lineage>
</organism>
<evidence type="ECO:0000256" key="1">
    <source>
        <dbReference type="ARBA" id="ARBA00004167"/>
    </source>
</evidence>
<evidence type="ECO:0000256" key="8">
    <source>
        <dbReference type="SAM" id="Phobius"/>
    </source>
</evidence>
<dbReference type="GO" id="GO:0016413">
    <property type="term" value="F:O-acetyltransferase activity"/>
    <property type="evidence" value="ECO:0000318"/>
    <property type="project" value="GO_Central"/>
</dbReference>
<protein>
    <submittedName>
        <fullName evidence="11">Uncharacterized protein</fullName>
    </submittedName>
</protein>
<evidence type="ECO:0000256" key="4">
    <source>
        <dbReference type="ARBA" id="ARBA00022968"/>
    </source>
</evidence>
<name>A0A251Q4W0_PRUPE</name>
<keyword evidence="5 8" id="KW-1133">Transmembrane helix</keyword>
<dbReference type="Pfam" id="PF14416">
    <property type="entry name" value="PMR5N"/>
    <property type="match status" value="1"/>
</dbReference>
<evidence type="ECO:0000256" key="6">
    <source>
        <dbReference type="ARBA" id="ARBA00023136"/>
    </source>
</evidence>
<accession>A0A251Q4W0</accession>
<comment type="subcellular location">
    <subcellularLocation>
        <location evidence="1">Membrane</location>
        <topology evidence="1">Single-pass membrane protein</topology>
    </subcellularLocation>
</comment>
<dbReference type="AlphaFoldDB" id="A0A251Q4W0"/>
<dbReference type="Proteomes" id="UP000006882">
    <property type="component" value="Chromosome G3"/>
</dbReference>
<dbReference type="EMBL" id="CM007653">
    <property type="protein sequence ID" value="ONI18834.1"/>
    <property type="molecule type" value="Genomic_DNA"/>
</dbReference>
<keyword evidence="6 8" id="KW-0472">Membrane</keyword>
<gene>
    <name evidence="11" type="ORF">PRUPE_3G242500</name>
</gene>
<comment type="similarity">
    <text evidence="2">Belongs to the PC-esterase family. TBL subfamily.</text>
</comment>
<sequence>MKHHDIELPFGKICQAPQKAPKKVVLLVFALLLLTIIPLYYPSISHSLFVSETVNSNPFVPSSSSSSSSQDHLNDHVHEEDDLPSVITSNLKCDIFTGEWVPNPEAPYYTNKTCWAIHEHQNCMKYGRPDTEFMKWRWKPDGCELPIFNPAQFLELLRGKSLAFVGDSVGRNQMQSLICLLSRVEYPIDVSITPDPTQKFIRWKYMSYNFTMATFWTPHLIKSKEATYTNGPTKTGLFELYLDEFDEAWTTKVEEFDYIILSAGHWFFRSMVYYENQKISGCHYCLLDNVPDVGIFYGYRKAFRLAFKAINSLQNYKGITYLRTFAPSHFENGLWNQGGNCLRTTPFQSNETQLEGANLELYMIQIEEFRNAEKEGRKKGLKYRLLDTTQASLLRPDGHPSRYGHWPHENVTLYNDCVHWCLPGPIDTWSDFLLEMLKMEGMRSAEEKKLMLSKDRRLN</sequence>
<evidence type="ECO:0000256" key="2">
    <source>
        <dbReference type="ARBA" id="ARBA00007727"/>
    </source>
</evidence>
<dbReference type="SMR" id="A0A251Q4W0"/>
<evidence type="ECO:0000313" key="12">
    <source>
        <dbReference type="Proteomes" id="UP000006882"/>
    </source>
</evidence>
<dbReference type="Pfam" id="PF13839">
    <property type="entry name" value="PC-Esterase"/>
    <property type="match status" value="1"/>
</dbReference>
<feature type="region of interest" description="Disordered" evidence="7">
    <location>
        <begin position="60"/>
        <end position="81"/>
    </location>
</feature>
<evidence type="ECO:0000256" key="5">
    <source>
        <dbReference type="ARBA" id="ARBA00022989"/>
    </source>
</evidence>
<dbReference type="InterPro" id="IPR029962">
    <property type="entry name" value="TBL"/>
</dbReference>
<dbReference type="Gramene" id="ONI18834">
    <property type="protein sequence ID" value="ONI18834"/>
    <property type="gene ID" value="PRUPE_3G242500"/>
</dbReference>
<dbReference type="eggNOG" id="ENOG502QR7B">
    <property type="taxonomic scope" value="Eukaryota"/>
</dbReference>
<feature type="domain" description="Trichome birefringence-like C-terminal" evidence="9">
    <location>
        <begin position="145"/>
        <end position="436"/>
    </location>
</feature>
<dbReference type="InterPro" id="IPR026057">
    <property type="entry name" value="TBL_C"/>
</dbReference>
<keyword evidence="12" id="KW-1185">Reference proteome</keyword>
<dbReference type="InterPro" id="IPR025846">
    <property type="entry name" value="TBL_N"/>
</dbReference>
<reference evidence="11 12" key="1">
    <citation type="journal article" date="2013" name="Nat. Genet.">
        <title>The high-quality draft genome of peach (Prunus persica) identifies unique patterns of genetic diversity, domestication and genome evolution.</title>
        <authorList>
            <consortium name="International Peach Genome Initiative"/>
            <person name="Verde I."/>
            <person name="Abbott A.G."/>
            <person name="Scalabrin S."/>
            <person name="Jung S."/>
            <person name="Shu S."/>
            <person name="Marroni F."/>
            <person name="Zhebentyayeva T."/>
            <person name="Dettori M.T."/>
            <person name="Grimwood J."/>
            <person name="Cattonaro F."/>
            <person name="Zuccolo A."/>
            <person name="Rossini L."/>
            <person name="Jenkins J."/>
            <person name="Vendramin E."/>
            <person name="Meisel L.A."/>
            <person name="Decroocq V."/>
            <person name="Sosinski B."/>
            <person name="Prochnik S."/>
            <person name="Mitros T."/>
            <person name="Policriti A."/>
            <person name="Cipriani G."/>
            <person name="Dondini L."/>
            <person name="Ficklin S."/>
            <person name="Goodstein D.M."/>
            <person name="Xuan P."/>
            <person name="Del Fabbro C."/>
            <person name="Aramini V."/>
            <person name="Copetti D."/>
            <person name="Gonzalez S."/>
            <person name="Horner D.S."/>
            <person name="Falchi R."/>
            <person name="Lucas S."/>
            <person name="Mica E."/>
            <person name="Maldonado J."/>
            <person name="Lazzari B."/>
            <person name="Bielenberg D."/>
            <person name="Pirona R."/>
            <person name="Miculan M."/>
            <person name="Barakat A."/>
            <person name="Testolin R."/>
            <person name="Stella A."/>
            <person name="Tartarini S."/>
            <person name="Tonutti P."/>
            <person name="Arus P."/>
            <person name="Orellana A."/>
            <person name="Wells C."/>
            <person name="Main D."/>
            <person name="Vizzotto G."/>
            <person name="Silva H."/>
            <person name="Salamini F."/>
            <person name="Schmutz J."/>
            <person name="Morgante M."/>
            <person name="Rokhsar D.S."/>
        </authorList>
    </citation>
    <scope>NUCLEOTIDE SEQUENCE [LARGE SCALE GENOMIC DNA]</scope>
    <source>
        <strain evidence="12">cv. Nemared</strain>
    </source>
</reference>
<dbReference type="OrthoDB" id="630188at2759"/>
<keyword evidence="4" id="KW-0735">Signal-anchor</keyword>
<dbReference type="PANTHER" id="PTHR32285">
    <property type="entry name" value="PROTEIN TRICHOME BIREFRINGENCE-LIKE 9-RELATED"/>
    <property type="match status" value="1"/>
</dbReference>
<dbReference type="GO" id="GO:0016020">
    <property type="term" value="C:membrane"/>
    <property type="evidence" value="ECO:0007669"/>
    <property type="project" value="UniProtKB-SubCell"/>
</dbReference>
<evidence type="ECO:0000313" key="11">
    <source>
        <dbReference type="EMBL" id="ONI18834.1"/>
    </source>
</evidence>
<dbReference type="PANTHER" id="PTHR32285:SF48">
    <property type="entry name" value="PROTEIN TRICHOME BIREFRINGENCE-LIKE 19"/>
    <property type="match status" value="1"/>
</dbReference>
<proteinExistence type="inferred from homology"/>
<feature type="domain" description="Trichome birefringence-like N-terminal" evidence="10">
    <location>
        <begin position="92"/>
        <end position="144"/>
    </location>
</feature>
<evidence type="ECO:0000259" key="10">
    <source>
        <dbReference type="Pfam" id="PF14416"/>
    </source>
</evidence>
<evidence type="ECO:0000256" key="3">
    <source>
        <dbReference type="ARBA" id="ARBA00022692"/>
    </source>
</evidence>
<dbReference type="GO" id="GO:0005794">
    <property type="term" value="C:Golgi apparatus"/>
    <property type="evidence" value="ECO:0000318"/>
    <property type="project" value="GO_Central"/>
</dbReference>
<evidence type="ECO:0000256" key="7">
    <source>
        <dbReference type="SAM" id="MobiDB-lite"/>
    </source>
</evidence>
<feature type="transmembrane region" description="Helical" evidence="8">
    <location>
        <begin position="24"/>
        <end position="41"/>
    </location>
</feature>
<keyword evidence="3 8" id="KW-0812">Transmembrane</keyword>
<evidence type="ECO:0000259" key="9">
    <source>
        <dbReference type="Pfam" id="PF13839"/>
    </source>
</evidence>